<dbReference type="AlphaFoldDB" id="A0AAU7R831"/>
<gene>
    <name evidence="2" type="ORF">ABIH81_14980</name>
</gene>
<dbReference type="InterPro" id="IPR036390">
    <property type="entry name" value="WH_DNA-bd_sf"/>
</dbReference>
<feature type="region of interest" description="Disordered" evidence="1">
    <location>
        <begin position="89"/>
        <end position="131"/>
    </location>
</feature>
<feature type="compositionally biased region" description="Basic and acidic residues" evidence="1">
    <location>
        <begin position="117"/>
        <end position="131"/>
    </location>
</feature>
<reference evidence="2" key="1">
    <citation type="submission" date="2024-06" db="EMBL/GenBank/DDBJ databases">
        <title>Micromonospora sp. strain HUAS YX12 genome sequences.</title>
        <authorList>
            <person name="Mo P."/>
        </authorList>
    </citation>
    <scope>NUCLEOTIDE SEQUENCE</scope>
    <source>
        <strain evidence="2">HUAS YX12</strain>
    </source>
</reference>
<proteinExistence type="predicted"/>
<feature type="compositionally biased region" description="Polar residues" evidence="1">
    <location>
        <begin position="104"/>
        <end position="116"/>
    </location>
</feature>
<dbReference type="Pfam" id="PF13730">
    <property type="entry name" value="HTH_36"/>
    <property type="match status" value="1"/>
</dbReference>
<protein>
    <submittedName>
        <fullName evidence="2">Helix-turn-helix domain-containing protein</fullName>
    </submittedName>
</protein>
<organism evidence="2">
    <name type="scientific">Micromonospora sp. HUAS YX12</name>
    <dbReference type="NCBI Taxonomy" id="3156396"/>
    <lineage>
        <taxon>Bacteria</taxon>
        <taxon>Bacillati</taxon>
        <taxon>Actinomycetota</taxon>
        <taxon>Actinomycetes</taxon>
        <taxon>Micromonosporales</taxon>
        <taxon>Micromonosporaceae</taxon>
        <taxon>Micromonospora</taxon>
    </lineage>
</organism>
<dbReference type="InterPro" id="IPR036388">
    <property type="entry name" value="WH-like_DNA-bd_sf"/>
</dbReference>
<dbReference type="Gene3D" id="1.10.10.10">
    <property type="entry name" value="Winged helix-like DNA-binding domain superfamily/Winged helix DNA-binding domain"/>
    <property type="match status" value="1"/>
</dbReference>
<sequence>MSVAVKAAMLATKDLGKNERAVAIAIAAHANNEGNAWPSVATIAEYAGCSERTVQRALAKLVQLGRLVVSKVTGIATRVYRLVTGQGVTDSASGVSDQPAGVTDQATGGDSQSVTRSSEDQSKEKTRASARDWRRFLPKNKQTPAPAYAERRGAALPMTAGGDRCHKAGHVGQPAGRCIPCRSEALAGAR</sequence>
<accession>A0AAU7R831</accession>
<evidence type="ECO:0000256" key="1">
    <source>
        <dbReference type="SAM" id="MobiDB-lite"/>
    </source>
</evidence>
<dbReference type="SUPFAM" id="SSF46785">
    <property type="entry name" value="Winged helix' DNA-binding domain"/>
    <property type="match status" value="1"/>
</dbReference>
<name>A0AAU7R831_9ACTN</name>
<dbReference type="EMBL" id="CP157974">
    <property type="protein sequence ID" value="XBT84656.1"/>
    <property type="molecule type" value="Genomic_DNA"/>
</dbReference>
<dbReference type="RefSeq" id="WP_349880837.1">
    <property type="nucleotide sequence ID" value="NZ_CP157974.1"/>
</dbReference>
<evidence type="ECO:0000313" key="2">
    <source>
        <dbReference type="EMBL" id="XBT84656.1"/>
    </source>
</evidence>